<accession>A0A8R1I3T7</accession>
<dbReference type="EnsemblMetazoa" id="CJA14842.1">
    <property type="protein sequence ID" value="CJA14842.1"/>
    <property type="gene ID" value="WBGene00134046"/>
</dbReference>
<dbReference type="OMA" id="NDFDTWR"/>
<keyword evidence="2" id="KW-1185">Reference proteome</keyword>
<reference evidence="2" key="1">
    <citation type="submission" date="2010-08" db="EMBL/GenBank/DDBJ databases">
        <authorList>
            <consortium name="Caenorhabditis japonica Sequencing Consortium"/>
            <person name="Wilson R.K."/>
        </authorList>
    </citation>
    <scope>NUCLEOTIDE SEQUENCE [LARGE SCALE GENOMIC DNA]</scope>
    <source>
        <strain evidence="2">DF5081</strain>
    </source>
</reference>
<evidence type="ECO:0000313" key="2">
    <source>
        <dbReference type="Proteomes" id="UP000005237"/>
    </source>
</evidence>
<evidence type="ECO:0000313" key="1">
    <source>
        <dbReference type="EnsemblMetazoa" id="CJA14842.1"/>
    </source>
</evidence>
<reference evidence="1" key="2">
    <citation type="submission" date="2022-06" db="UniProtKB">
        <authorList>
            <consortium name="EnsemblMetazoa"/>
        </authorList>
    </citation>
    <scope>IDENTIFICATION</scope>
    <source>
        <strain evidence="1">DF5081</strain>
    </source>
</reference>
<dbReference type="AlphaFoldDB" id="A0A8R1I3T7"/>
<sequence length="300" mass="34125">MQNGAKFEQDVNDLEQKIKAKRAILKEVLRSVEDDNEEKDSCKTRKYIRNILHCEISHPPSKNSIVSLDFLDSFRFDQHVVARIRVKNRLEKGDLTLHVSTSPSSSTCSWCIFDNEFTLDTCRIVSSSCSPILCVSIPFTAFFQHDKITLIIHCKVVETRSELLTPQFFSQIAANQAGTPPTEIVVATQIDINEAIEELELKSIEFVDEHKAVKTVQSMFTTFSNVASRAEFCSSTFRRHFPRFSFVDFDTWRLVVGADRFDGVCVVFGEGEESRVMAKSVSVCRAFLNTMEEKLKSEII</sequence>
<protein>
    <submittedName>
        <fullName evidence="1">Uncharacterized protein</fullName>
    </submittedName>
</protein>
<organism evidence="1 2">
    <name type="scientific">Caenorhabditis japonica</name>
    <dbReference type="NCBI Taxonomy" id="281687"/>
    <lineage>
        <taxon>Eukaryota</taxon>
        <taxon>Metazoa</taxon>
        <taxon>Ecdysozoa</taxon>
        <taxon>Nematoda</taxon>
        <taxon>Chromadorea</taxon>
        <taxon>Rhabditida</taxon>
        <taxon>Rhabditina</taxon>
        <taxon>Rhabditomorpha</taxon>
        <taxon>Rhabditoidea</taxon>
        <taxon>Rhabditidae</taxon>
        <taxon>Peloderinae</taxon>
        <taxon>Caenorhabditis</taxon>
    </lineage>
</organism>
<name>A0A8R1I3T7_CAEJA</name>
<dbReference type="Proteomes" id="UP000005237">
    <property type="component" value="Unassembled WGS sequence"/>
</dbReference>
<proteinExistence type="predicted"/>